<evidence type="ECO:0000313" key="2">
    <source>
        <dbReference type="Proteomes" id="UP001519343"/>
    </source>
</evidence>
<accession>A0ABS4GMH4</accession>
<comment type="caution">
    <text evidence="1">The sequence shown here is derived from an EMBL/GenBank/DDBJ whole genome shotgun (WGS) entry which is preliminary data.</text>
</comment>
<organism evidence="1 2">
    <name type="scientific">Ammoniphilus resinae</name>
    <dbReference type="NCBI Taxonomy" id="861532"/>
    <lineage>
        <taxon>Bacteria</taxon>
        <taxon>Bacillati</taxon>
        <taxon>Bacillota</taxon>
        <taxon>Bacilli</taxon>
        <taxon>Bacillales</taxon>
        <taxon>Paenibacillaceae</taxon>
        <taxon>Aneurinibacillus group</taxon>
        <taxon>Ammoniphilus</taxon>
    </lineage>
</organism>
<evidence type="ECO:0000313" key="1">
    <source>
        <dbReference type="EMBL" id="MBP1931466.1"/>
    </source>
</evidence>
<sequence>MLSLAREIVRNYAKEILNLDCDPETLSWESVTLYKEEIDPDLIPIYDLEELIHGDPLTIWMVTIEETEDTEIILALIEEEDKTGFQYIIWLENGVRVWSKVLG</sequence>
<dbReference type="Proteomes" id="UP001519343">
    <property type="component" value="Unassembled WGS sequence"/>
</dbReference>
<dbReference type="RefSeq" id="WP_209809567.1">
    <property type="nucleotide sequence ID" value="NZ_JAGGKT010000003.1"/>
</dbReference>
<protein>
    <recommendedName>
        <fullName evidence="3">DUF2004 domain-containing protein</fullName>
    </recommendedName>
</protein>
<name>A0ABS4GMH4_9BACL</name>
<keyword evidence="2" id="KW-1185">Reference proteome</keyword>
<reference evidence="1 2" key="1">
    <citation type="submission" date="2021-03" db="EMBL/GenBank/DDBJ databases">
        <title>Genomic Encyclopedia of Type Strains, Phase IV (KMG-IV): sequencing the most valuable type-strain genomes for metagenomic binning, comparative biology and taxonomic classification.</title>
        <authorList>
            <person name="Goeker M."/>
        </authorList>
    </citation>
    <scope>NUCLEOTIDE SEQUENCE [LARGE SCALE GENOMIC DNA]</scope>
    <source>
        <strain evidence="1 2">DSM 24738</strain>
    </source>
</reference>
<evidence type="ECO:0008006" key="3">
    <source>
        <dbReference type="Google" id="ProtNLM"/>
    </source>
</evidence>
<proteinExistence type="predicted"/>
<dbReference type="EMBL" id="JAGGKT010000003">
    <property type="protein sequence ID" value="MBP1931466.1"/>
    <property type="molecule type" value="Genomic_DNA"/>
</dbReference>
<gene>
    <name evidence="1" type="ORF">J2Z37_001467</name>
</gene>